<name>A0AAV0BER5_PHAPC</name>
<sequence>MDSYSTEDSSRIISKVSKLTTVVVRFNQSSIKLIYPINFISKHWINLGLEPIGSRKNLDCDDCLEFYEEHHKINCGDSINKDYLGWNTVIKSELKTLVKRKARVEVSMNQPKSHQSTEFLIRLQVRNSSRGIEDEVLKVFDRLLEEEVDKITFNLIRVSTNHYRRIPDGSLTSKSEESSRTQGRDYFVKISNGTDESRKFLVRGEEFSKEREALRKSEPTADQPEGLCEFLLKMLPDKVLRYSHFWHISIIFEKVCDRFSMAMMEITSIAPLGGLTDKSLASDGKRARVSLQSCKIVMSRSWC</sequence>
<comment type="caution">
    <text evidence="1">The sequence shown here is derived from an EMBL/GenBank/DDBJ whole genome shotgun (WGS) entry which is preliminary data.</text>
</comment>
<evidence type="ECO:0000313" key="1">
    <source>
        <dbReference type="EMBL" id="CAH7685436.1"/>
    </source>
</evidence>
<dbReference type="AlphaFoldDB" id="A0AAV0BER5"/>
<reference evidence="1" key="1">
    <citation type="submission" date="2022-06" db="EMBL/GenBank/DDBJ databases">
        <authorList>
            <consortium name="SYNGENTA / RWTH Aachen University"/>
        </authorList>
    </citation>
    <scope>NUCLEOTIDE SEQUENCE</scope>
</reference>
<protein>
    <submittedName>
        <fullName evidence="1">Uncharacterized protein</fullName>
    </submittedName>
</protein>
<dbReference type="EMBL" id="CALTRL010005723">
    <property type="protein sequence ID" value="CAH7685436.1"/>
    <property type="molecule type" value="Genomic_DNA"/>
</dbReference>
<keyword evidence="2" id="KW-1185">Reference proteome</keyword>
<gene>
    <name evidence="1" type="ORF">PPACK8108_LOCUS19957</name>
</gene>
<organism evidence="1 2">
    <name type="scientific">Phakopsora pachyrhizi</name>
    <name type="common">Asian soybean rust disease fungus</name>
    <dbReference type="NCBI Taxonomy" id="170000"/>
    <lineage>
        <taxon>Eukaryota</taxon>
        <taxon>Fungi</taxon>
        <taxon>Dikarya</taxon>
        <taxon>Basidiomycota</taxon>
        <taxon>Pucciniomycotina</taxon>
        <taxon>Pucciniomycetes</taxon>
        <taxon>Pucciniales</taxon>
        <taxon>Phakopsoraceae</taxon>
        <taxon>Phakopsora</taxon>
    </lineage>
</organism>
<accession>A0AAV0BER5</accession>
<dbReference type="Proteomes" id="UP001153365">
    <property type="component" value="Unassembled WGS sequence"/>
</dbReference>
<evidence type="ECO:0000313" key="2">
    <source>
        <dbReference type="Proteomes" id="UP001153365"/>
    </source>
</evidence>
<proteinExistence type="predicted"/>